<dbReference type="InterPro" id="IPR042202">
    <property type="entry name" value="Duffy-ag-bd_sf"/>
</dbReference>
<dbReference type="Gene3D" id="1.20.58.830">
    <property type="match status" value="1"/>
</dbReference>
<dbReference type="InterPro" id="IPR008602">
    <property type="entry name" value="Duffy-antigen-binding"/>
</dbReference>
<dbReference type="OrthoDB" id="10572144at2759"/>
<sequence>MFVNPFSDTLGGQCTDSKIKGNKYNRNTRKDCGACAPYRRLHLCHHNLESIDTDKIDNTHKLLLEVCMAAKYEGNSIKTYYTEHEYTNPDTKSQLCTVLERSFADIGDIVRGRDLFHGNPQEKEKRDELESKLKKIFGKIYEGLKTTKGAQNYYKDDPKKNYYKLREDWWTVNRDQVWKALTCDVKGNKYFRGTCSTGTATYEKCRCNDDQVPTYFDYVPQYLRWFEEWAEDFCRLRKHKLEDAIKKCRGDKNEKYCDLNRHDCVKTIRGDHDFVEEDDCIGCHFSCAGFVKWIDNQKLEFLKQKNKYADEMQKYTNGETRGGGGSGKKRVAGKSNYDRYESKFYDKLKKNNYKNVEDFLKKLNNEAICQKRPEASGETADAADFTKIKTNETFSHTTYCKACPWCGAHKGKGGNGKWIAKDD</sequence>
<dbReference type="FunFam" id="1.20.1310.20:FF:000001">
    <property type="entry name" value="Erythrocyte membrane protein 1, PfEMP1"/>
    <property type="match status" value="1"/>
</dbReference>
<evidence type="ECO:0000313" key="4">
    <source>
        <dbReference type="Proteomes" id="UP000030656"/>
    </source>
</evidence>
<dbReference type="GO" id="GO:0046789">
    <property type="term" value="F:host cell surface receptor binding"/>
    <property type="evidence" value="ECO:0007669"/>
    <property type="project" value="InterPro"/>
</dbReference>
<evidence type="ECO:0000313" key="3">
    <source>
        <dbReference type="EMBL" id="ETW27064.1"/>
    </source>
</evidence>
<dbReference type="GO" id="GO:0016020">
    <property type="term" value="C:membrane"/>
    <property type="evidence" value="ECO:0007669"/>
    <property type="project" value="InterPro"/>
</dbReference>
<dbReference type="SUPFAM" id="SSF140924">
    <property type="entry name" value="Duffy binding domain-like"/>
    <property type="match status" value="1"/>
</dbReference>
<evidence type="ECO:0008006" key="5">
    <source>
        <dbReference type="Google" id="ProtNLM"/>
    </source>
</evidence>
<proteinExistence type="predicted"/>
<dbReference type="EMBL" id="KI928120">
    <property type="protein sequence ID" value="ETW27064.1"/>
    <property type="molecule type" value="Genomic_DNA"/>
</dbReference>
<dbReference type="Pfam" id="PF05424">
    <property type="entry name" value="Duffy_binding"/>
    <property type="match status" value="1"/>
</dbReference>
<dbReference type="Pfam" id="PF22672">
    <property type="entry name" value="DBL_C"/>
    <property type="match status" value="1"/>
</dbReference>
<gene>
    <name evidence="3" type="ORF">PFFCH_05513</name>
</gene>
<evidence type="ECO:0000259" key="2">
    <source>
        <dbReference type="Pfam" id="PF22672"/>
    </source>
</evidence>
<dbReference type="AlphaFoldDB" id="A0A024VEB1"/>
<evidence type="ECO:0000259" key="1">
    <source>
        <dbReference type="Pfam" id="PF05424"/>
    </source>
</evidence>
<dbReference type="InterPro" id="IPR054595">
    <property type="entry name" value="DBL_C"/>
</dbReference>
<protein>
    <recommendedName>
        <fullName evidence="5">Plasmodium falciparum erythrocyte membrane protein-1 N-terminal segment domain-containing protein</fullName>
    </recommendedName>
</protein>
<dbReference type="FunFam" id="1.20.58.830:FF:000003">
    <property type="entry name" value="Erythrocyte membrane protein 1, PfEMP1"/>
    <property type="match status" value="1"/>
</dbReference>
<dbReference type="Proteomes" id="UP000030656">
    <property type="component" value="Unassembled WGS sequence"/>
</dbReference>
<feature type="non-terminal residue" evidence="3">
    <location>
        <position position="423"/>
    </location>
</feature>
<dbReference type="Gene3D" id="1.20.1310.20">
    <property type="entry name" value="Duffy-antigen binding domain"/>
    <property type="match status" value="1"/>
</dbReference>
<organism evidence="3 4">
    <name type="scientific">Plasmodium falciparum FCH/4</name>
    <dbReference type="NCBI Taxonomy" id="1036724"/>
    <lineage>
        <taxon>Eukaryota</taxon>
        <taxon>Sar</taxon>
        <taxon>Alveolata</taxon>
        <taxon>Apicomplexa</taxon>
        <taxon>Aconoidasida</taxon>
        <taxon>Haemosporida</taxon>
        <taxon>Plasmodiidae</taxon>
        <taxon>Plasmodium</taxon>
        <taxon>Plasmodium (Laverania)</taxon>
    </lineage>
</organism>
<feature type="domain" description="Duffy-antigen binding" evidence="1">
    <location>
        <begin position="33"/>
        <end position="224"/>
    </location>
</feature>
<name>A0A024VEB1_PLAFA</name>
<reference evidence="3 4" key="1">
    <citation type="submission" date="2013-02" db="EMBL/GenBank/DDBJ databases">
        <title>The Genome Annotation of Plasmodium falciparum FCH/4.</title>
        <authorList>
            <consortium name="The Broad Institute Genome Sequencing Platform"/>
            <consortium name="The Broad Institute Genome Sequencing Center for Infectious Disease"/>
            <person name="Neafsey D."/>
            <person name="Hoffman S."/>
            <person name="Volkman S."/>
            <person name="Rosenthal P."/>
            <person name="Walker B."/>
            <person name="Young S.K."/>
            <person name="Zeng Q."/>
            <person name="Gargeya S."/>
            <person name="Fitzgerald M."/>
            <person name="Haas B."/>
            <person name="Abouelleil A."/>
            <person name="Allen A.W."/>
            <person name="Alvarado L."/>
            <person name="Arachchi H.M."/>
            <person name="Berlin A.M."/>
            <person name="Chapman S.B."/>
            <person name="Gainer-Dewar J."/>
            <person name="Goldberg J."/>
            <person name="Griggs A."/>
            <person name="Gujja S."/>
            <person name="Hansen M."/>
            <person name="Howarth C."/>
            <person name="Imamovic A."/>
            <person name="Ireland A."/>
            <person name="Larimer J."/>
            <person name="McCowan C."/>
            <person name="Murphy C."/>
            <person name="Pearson M."/>
            <person name="Poon T.W."/>
            <person name="Priest M."/>
            <person name="Roberts A."/>
            <person name="Saif S."/>
            <person name="Shea T."/>
            <person name="Sisk P."/>
            <person name="Sykes S."/>
            <person name="Wortman J."/>
            <person name="Nusbaum C."/>
            <person name="Birren B."/>
        </authorList>
    </citation>
    <scope>NUCLEOTIDE SEQUENCE [LARGE SCALE GENOMIC DNA]</scope>
    <source>
        <strain evidence="3 4">FCH/4</strain>
    </source>
</reference>
<feature type="domain" description="Duffy-binding-like" evidence="2">
    <location>
        <begin position="228"/>
        <end position="397"/>
    </location>
</feature>
<reference evidence="3 4" key="2">
    <citation type="submission" date="2013-02" db="EMBL/GenBank/DDBJ databases">
        <title>The Genome Sequence of Plasmodium falciparum FCH/4.</title>
        <authorList>
            <consortium name="The Broad Institute Genome Sequencing Platform"/>
            <consortium name="The Broad Institute Genome Sequencing Center for Infectious Disease"/>
            <person name="Neafsey D."/>
            <person name="Cheeseman I."/>
            <person name="Volkman S."/>
            <person name="Adams J."/>
            <person name="Walker B."/>
            <person name="Young S.K."/>
            <person name="Zeng Q."/>
            <person name="Gargeya S."/>
            <person name="Fitzgerald M."/>
            <person name="Haas B."/>
            <person name="Abouelleil A."/>
            <person name="Alvarado L."/>
            <person name="Arachchi H.M."/>
            <person name="Berlin A.M."/>
            <person name="Chapman S.B."/>
            <person name="Dewar J."/>
            <person name="Goldberg J."/>
            <person name="Griggs A."/>
            <person name="Gujja S."/>
            <person name="Hansen M."/>
            <person name="Howarth C."/>
            <person name="Imamovic A."/>
            <person name="Larimer J."/>
            <person name="McCowan C."/>
            <person name="Murphy C."/>
            <person name="Neiman D."/>
            <person name="Pearson M."/>
            <person name="Priest M."/>
            <person name="Roberts A."/>
            <person name="Saif S."/>
            <person name="Shea T."/>
            <person name="Sisk P."/>
            <person name="Sykes S."/>
            <person name="Wortman J."/>
            <person name="Nusbaum C."/>
            <person name="Birren B."/>
        </authorList>
    </citation>
    <scope>NUCLEOTIDE SEQUENCE [LARGE SCALE GENOMIC DNA]</scope>
    <source>
        <strain evidence="3 4">FCH/4</strain>
    </source>
</reference>
<accession>A0A024VEB1</accession>